<protein>
    <submittedName>
        <fullName evidence="5">MarR family transcriptional regulator</fullName>
    </submittedName>
</protein>
<dbReference type="PANTHER" id="PTHR35790:SF4">
    <property type="entry name" value="HTH-TYPE TRANSCRIPTIONAL REGULATOR PCHR"/>
    <property type="match status" value="1"/>
</dbReference>
<dbReference type="InterPro" id="IPR036388">
    <property type="entry name" value="WH-like_DNA-bd_sf"/>
</dbReference>
<keyword evidence="2" id="KW-0238">DNA-binding</keyword>
<dbReference type="InterPro" id="IPR036390">
    <property type="entry name" value="WH_DNA-bd_sf"/>
</dbReference>
<dbReference type="GO" id="GO:0003677">
    <property type="term" value="F:DNA binding"/>
    <property type="evidence" value="ECO:0007669"/>
    <property type="project" value="UniProtKB-KW"/>
</dbReference>
<dbReference type="KEGG" id="byl:A4V09_13275"/>
<gene>
    <name evidence="5" type="ORF">A4V09_13275</name>
</gene>
<dbReference type="PANTHER" id="PTHR35790">
    <property type="entry name" value="HTH-TYPE TRANSCRIPTIONAL REGULATOR PCHR"/>
    <property type="match status" value="1"/>
</dbReference>
<dbReference type="SMART" id="SM00347">
    <property type="entry name" value="HTH_MARR"/>
    <property type="match status" value="1"/>
</dbReference>
<keyword evidence="6" id="KW-1185">Reference proteome</keyword>
<evidence type="ECO:0000313" key="6">
    <source>
        <dbReference type="Proteomes" id="UP000092574"/>
    </source>
</evidence>
<dbReference type="Gene3D" id="1.10.10.10">
    <property type="entry name" value="Winged helix-like DNA-binding domain superfamily/Winged helix DNA-binding domain"/>
    <property type="match status" value="1"/>
</dbReference>
<accession>A0A1C7IEN9</accession>
<evidence type="ECO:0000256" key="1">
    <source>
        <dbReference type="ARBA" id="ARBA00023015"/>
    </source>
</evidence>
<dbReference type="SUPFAM" id="SSF46785">
    <property type="entry name" value="Winged helix' DNA-binding domain"/>
    <property type="match status" value="1"/>
</dbReference>
<dbReference type="AlphaFoldDB" id="A0A1C7IEN9"/>
<evidence type="ECO:0000256" key="3">
    <source>
        <dbReference type="ARBA" id="ARBA00023163"/>
    </source>
</evidence>
<evidence type="ECO:0000256" key="2">
    <source>
        <dbReference type="ARBA" id="ARBA00023125"/>
    </source>
</evidence>
<dbReference type="RefSeq" id="WP_065542813.1">
    <property type="nucleotide sequence ID" value="NZ_CP015405.2"/>
</dbReference>
<reference evidence="5" key="1">
    <citation type="submission" date="2017-04" db="EMBL/GenBank/DDBJ databases">
        <title>Complete Genome Sequences of Twelve Strains of a Stable Defined Moderately Diverse Mouse Microbiota 2 (sDMDMm2).</title>
        <authorList>
            <person name="Uchimura Y."/>
            <person name="Wyss M."/>
            <person name="Brugiroux S."/>
            <person name="Limenitakis J.P."/>
            <person name="Stecher B."/>
            <person name="McCoy K.D."/>
            <person name="Macpherson A.J."/>
        </authorList>
    </citation>
    <scope>NUCLEOTIDE SEQUENCE</scope>
    <source>
        <strain evidence="5">YL58</strain>
    </source>
</reference>
<dbReference type="PROSITE" id="PS50995">
    <property type="entry name" value="HTH_MARR_2"/>
    <property type="match status" value="1"/>
</dbReference>
<dbReference type="Pfam" id="PF01047">
    <property type="entry name" value="MarR"/>
    <property type="match status" value="1"/>
</dbReference>
<feature type="domain" description="HTH marR-type" evidence="4">
    <location>
        <begin position="5"/>
        <end position="143"/>
    </location>
</feature>
<dbReference type="GO" id="GO:0003700">
    <property type="term" value="F:DNA-binding transcription factor activity"/>
    <property type="evidence" value="ECO:0007669"/>
    <property type="project" value="InterPro"/>
</dbReference>
<proteinExistence type="predicted"/>
<organism evidence="5 6">
    <name type="scientific">Blautia pseudococcoides</name>
    <dbReference type="NCBI Taxonomy" id="1796616"/>
    <lineage>
        <taxon>Bacteria</taxon>
        <taxon>Bacillati</taxon>
        <taxon>Bacillota</taxon>
        <taxon>Clostridia</taxon>
        <taxon>Lachnospirales</taxon>
        <taxon>Lachnospiraceae</taxon>
        <taxon>Blautia</taxon>
    </lineage>
</organism>
<keyword evidence="1" id="KW-0805">Transcription regulation</keyword>
<dbReference type="InterPro" id="IPR000835">
    <property type="entry name" value="HTH_MarR-typ"/>
</dbReference>
<dbReference type="EMBL" id="CP015405">
    <property type="protein sequence ID" value="ANU76652.1"/>
    <property type="molecule type" value="Genomic_DNA"/>
</dbReference>
<name>A0A1C7IEN9_9FIRM</name>
<dbReference type="InterPro" id="IPR052067">
    <property type="entry name" value="Metal_resp_HTH_trans_reg"/>
</dbReference>
<evidence type="ECO:0000259" key="4">
    <source>
        <dbReference type="PROSITE" id="PS50995"/>
    </source>
</evidence>
<sequence>MSDETINFFEMIYKIINKFNSKTNKPRHYGTEHLLYSSEVHMIEIIGQYSSLTATQIANVLGITKGAVSQTTGKLLKKGLICKALSPNGNNEVLISLTPDGEKIFQNHLTYHKELTEKLSTLSARLPDSSLEIVQEMLKTIDNALDDY</sequence>
<evidence type="ECO:0000313" key="5">
    <source>
        <dbReference type="EMBL" id="ANU76652.1"/>
    </source>
</evidence>
<keyword evidence="3" id="KW-0804">Transcription</keyword>
<dbReference type="Proteomes" id="UP000092574">
    <property type="component" value="Chromosome"/>
</dbReference>
<dbReference type="OrthoDB" id="34291at2"/>